<name>A0A2M7QAB6_9BACT</name>
<reference evidence="2" key="1">
    <citation type="submission" date="2017-09" db="EMBL/GenBank/DDBJ databases">
        <title>Depth-based differentiation of microbial function through sediment-hosted aquifers and enrichment of novel symbionts in the deep terrestrial subsurface.</title>
        <authorList>
            <person name="Probst A.J."/>
            <person name="Ladd B."/>
            <person name="Jarett J.K."/>
            <person name="Geller-Mcgrath D.E."/>
            <person name="Sieber C.M.K."/>
            <person name="Emerson J.B."/>
            <person name="Anantharaman K."/>
            <person name="Thomas B.C."/>
            <person name="Malmstrom R."/>
            <person name="Stieglmeier M."/>
            <person name="Klingl A."/>
            <person name="Woyke T."/>
            <person name="Ryan C.M."/>
            <person name="Banfield J.F."/>
        </authorList>
    </citation>
    <scope>NUCLEOTIDE SEQUENCE [LARGE SCALE GENOMIC DNA]</scope>
</reference>
<gene>
    <name evidence="1" type="ORF">COY93_04105</name>
</gene>
<dbReference type="AlphaFoldDB" id="A0A2M7QAB6"/>
<organism evidence="1 2">
    <name type="scientific">Candidatus Uhrbacteria bacterium CG_4_10_14_0_8_um_filter_58_22</name>
    <dbReference type="NCBI Taxonomy" id="1975029"/>
    <lineage>
        <taxon>Bacteria</taxon>
        <taxon>Candidatus Uhriibacteriota</taxon>
    </lineage>
</organism>
<protein>
    <submittedName>
        <fullName evidence="1">Uncharacterized protein</fullName>
    </submittedName>
</protein>
<dbReference type="EMBL" id="PFLC01000055">
    <property type="protein sequence ID" value="PIY62023.1"/>
    <property type="molecule type" value="Genomic_DNA"/>
</dbReference>
<dbReference type="Proteomes" id="UP000230973">
    <property type="component" value="Unassembled WGS sequence"/>
</dbReference>
<comment type="caution">
    <text evidence="1">The sequence shown here is derived from an EMBL/GenBank/DDBJ whole genome shotgun (WGS) entry which is preliminary data.</text>
</comment>
<evidence type="ECO:0000313" key="1">
    <source>
        <dbReference type="EMBL" id="PIY62023.1"/>
    </source>
</evidence>
<accession>A0A2M7QAB6</accession>
<sequence length="115" mass="12788">MSRIFEVIVAFEAVGHTETLIEAWQLFCEKIRDFSPDKDGPAWLLEQGCQIVMLQSGMKFPVPSQDVCSLLFELGLIDVEGHAIEGSTAPDEDLIVERFSMLSSLGIFDLTSRGH</sequence>
<proteinExistence type="predicted"/>
<evidence type="ECO:0000313" key="2">
    <source>
        <dbReference type="Proteomes" id="UP000230973"/>
    </source>
</evidence>